<organism evidence="4">
    <name type="scientific">Trypanosoma vivax (strain Y486)</name>
    <dbReference type="NCBI Taxonomy" id="1055687"/>
    <lineage>
        <taxon>Eukaryota</taxon>
        <taxon>Discoba</taxon>
        <taxon>Euglenozoa</taxon>
        <taxon>Kinetoplastea</taxon>
        <taxon>Metakinetoplastina</taxon>
        <taxon>Trypanosomatida</taxon>
        <taxon>Trypanosomatidae</taxon>
        <taxon>Trypanosoma</taxon>
        <taxon>Duttonella</taxon>
    </lineage>
</organism>
<name>G0TS61_TRYVY</name>
<dbReference type="InterPro" id="IPR037027">
    <property type="entry name" value="YqgF/RNaseH-like_dom_sf"/>
</dbReference>
<dbReference type="Pfam" id="PF14633">
    <property type="entry name" value="SH2_2"/>
    <property type="match status" value="1"/>
</dbReference>
<dbReference type="Pfam" id="PF14639">
    <property type="entry name" value="YqgF"/>
    <property type="match status" value="1"/>
</dbReference>
<evidence type="ECO:0008006" key="5">
    <source>
        <dbReference type="Google" id="ProtNLM"/>
    </source>
</evidence>
<proteinExistence type="predicted"/>
<dbReference type="PANTHER" id="PTHR10145">
    <property type="entry name" value="TRANSCRIPTION ELONGATION FACTOR SPT6"/>
    <property type="match status" value="1"/>
</dbReference>
<dbReference type="GO" id="GO:0042393">
    <property type="term" value="F:histone binding"/>
    <property type="evidence" value="ECO:0007669"/>
    <property type="project" value="TreeGrafter"/>
</dbReference>
<feature type="domain" description="Transcription elongation factor Spt6 YqgF" evidence="3">
    <location>
        <begin position="538"/>
        <end position="663"/>
    </location>
</feature>
<dbReference type="InterPro" id="IPR035420">
    <property type="entry name" value="Spt6_SH2"/>
</dbReference>
<dbReference type="VEuPathDB" id="TriTrypDB:TvY486_0201970"/>
<dbReference type="PANTHER" id="PTHR10145:SF6">
    <property type="entry name" value="TRANSCRIPTION ELONGATION FACTOR SPT6"/>
    <property type="match status" value="1"/>
</dbReference>
<dbReference type="Gene3D" id="3.30.420.140">
    <property type="entry name" value="YqgF/RNase H-like domain"/>
    <property type="match status" value="1"/>
</dbReference>
<dbReference type="GO" id="GO:0031491">
    <property type="term" value="F:nucleosome binding"/>
    <property type="evidence" value="ECO:0007669"/>
    <property type="project" value="TreeGrafter"/>
</dbReference>
<dbReference type="InterPro" id="IPR012337">
    <property type="entry name" value="RNaseH-like_sf"/>
</dbReference>
<accession>G0TS61</accession>
<dbReference type="Gene3D" id="3.30.505.10">
    <property type="entry name" value="SH2 domain"/>
    <property type="match status" value="1"/>
</dbReference>
<reference evidence="4" key="1">
    <citation type="journal article" date="2012" name="Proc. Natl. Acad. Sci. U.S.A.">
        <title>Antigenic diversity is generated by distinct evolutionary mechanisms in African trypanosome species.</title>
        <authorList>
            <person name="Jackson A.P."/>
            <person name="Berry A."/>
            <person name="Aslett M."/>
            <person name="Allison H.C."/>
            <person name="Burton P."/>
            <person name="Vavrova-Anderson J."/>
            <person name="Brown R."/>
            <person name="Browne H."/>
            <person name="Corton N."/>
            <person name="Hauser H."/>
            <person name="Gamble J."/>
            <person name="Gilderthorp R."/>
            <person name="Marcello L."/>
            <person name="McQuillan J."/>
            <person name="Otto T.D."/>
            <person name="Quail M.A."/>
            <person name="Sanders M.J."/>
            <person name="van Tonder A."/>
            <person name="Ginger M.L."/>
            <person name="Field M.C."/>
            <person name="Barry J.D."/>
            <person name="Hertz-Fowler C."/>
            <person name="Berriman M."/>
        </authorList>
    </citation>
    <scope>NUCLEOTIDE SEQUENCE</scope>
    <source>
        <strain evidence="4">Y486</strain>
    </source>
</reference>
<dbReference type="AlphaFoldDB" id="G0TS61"/>
<dbReference type="GO" id="GO:0140673">
    <property type="term" value="P:transcription elongation-coupled chromatin remodeling"/>
    <property type="evidence" value="ECO:0007669"/>
    <property type="project" value="InterPro"/>
</dbReference>
<dbReference type="GO" id="GO:0034728">
    <property type="term" value="P:nucleosome organization"/>
    <property type="evidence" value="ECO:0007669"/>
    <property type="project" value="TreeGrafter"/>
</dbReference>
<dbReference type="Gene3D" id="1.10.150.850">
    <property type="entry name" value="Spt6, helix-hairpin-helix domain"/>
    <property type="match status" value="1"/>
</dbReference>
<feature type="coiled-coil region" evidence="1">
    <location>
        <begin position="66"/>
        <end position="95"/>
    </location>
</feature>
<evidence type="ECO:0000256" key="1">
    <source>
        <dbReference type="SAM" id="Coils"/>
    </source>
</evidence>
<sequence>MGDKSTSVAALDGNSTAASQTIDELLTSAAWVTSLTDPALHLDRLHETFTRVIFSCVDVEEGNEPARRLVTAAERLREEREKEELRRELRELQDNTFVDDEDEDVGGLDEGSKLEDDHYTDEEFSEASVLMNDGEFFEWIHRNDTQTLEQRADVVDETGLSGVGIELELQRVGLSEEDRKVTEDILPERLKAIEVGEQRHHLGSRLLPHGYSYRIPIESEAFWVLCQLRGAGQPLAHNTRICALAARSPSEVSDEPVVVAIAYALRKMTREFLEPGHLMLYHQTPLHPLLCALLESSPLVDSAERTLPVASYAYSTLTGRRQRPYISDMFSRLPILRKRLFDLFCAEGDLIVTYKDCGRQDDIYPIASFFAEHARHYLELLERERQGSLELFYVINDDLVRGAVDFKRLYDCSFKGGNDLQNEDEWSVSREGAMNLLLMRLVDGLVPKVKGELGQFANRRVQAQSVERLGLLCAQGPYEATRLCLSAYDKDSLLWEPEWNIVEALPEQREKVSLVHSYGRRPAARVCAVYRGEGGVASISFIDEDGTFISSMRWADCELSSESGRVADEEQKNQFEKIFEHCNPNVIAVGAANISSLSLMQSIMRFVRERVYAKRHIHVPVVWAPVEVARLYSSTAYAEQETPNTDHVLRVSLALARYVQDPLSALVVLFDKGRTALRLSLGSVVNTSEQEAQLYARLCWEMSLWVTACGVWVDDCATRVHYASLLQFVAGVGPTRARKLQQILTSERPTSREACYQLIVSCFGEHVARNAACALRIGPVVDNGGTTTLFPSSSLPSEFRWQMMDQTLVPTSWYAVAALIARVGLKQKIPASLSSMPLMDSGVVALANFMGRSAQEKRASFDLHANQKDILLVIRAAQNPEWNSLLGEREVEFIQEEMISAGRSFMRRPYRRLSSRELMFCLTGITFCSKRDAAYGHRPMDSQSLYIYRDPEKSFNSNDTHHAKGNASGLVTVAENDDDENNYVSYAARGVPVPSCATSLRTVRLDMDVRVFATKVSRHPLFRDASSSMALKFLQDKKIGEVLLRPVVGRRSKVIAVVKIGDRSMCNWLVSEERRPNGAIYYLMTDKVTRRSTEYNDVDEFLNNFIAPMVTLVQGIRSHRRFVDNVRNVSEALGMQRRNNAKDGEVSSGGAAVFAYAFVEVGQQSIPPFYRVFTRAGTTERNYYLHIDDSSIYVRVPVRRSNTSGDVSVKWVNCRNAEHVGEVVKRLAEAR</sequence>
<gene>
    <name evidence="4" type="ORF">TVY486_0201970</name>
</gene>
<evidence type="ECO:0000259" key="3">
    <source>
        <dbReference type="Pfam" id="PF14639"/>
    </source>
</evidence>
<feature type="domain" description="Spt6 SH2" evidence="2">
    <location>
        <begin position="1015"/>
        <end position="1142"/>
    </location>
</feature>
<dbReference type="InterPro" id="IPR028231">
    <property type="entry name" value="Spt6_YqgF"/>
</dbReference>
<keyword evidence="1" id="KW-0175">Coiled coil</keyword>
<dbReference type="InterPro" id="IPR017072">
    <property type="entry name" value="TF_Spt6"/>
</dbReference>
<dbReference type="EMBL" id="HE573018">
    <property type="protein sequence ID" value="CCC46785.1"/>
    <property type="molecule type" value="Genomic_DNA"/>
</dbReference>
<protein>
    <recommendedName>
        <fullName evidence="5">Transcription elongation factor SPT6</fullName>
    </recommendedName>
</protein>
<dbReference type="InterPro" id="IPR036860">
    <property type="entry name" value="SH2_dom_sf"/>
</dbReference>
<evidence type="ECO:0000259" key="2">
    <source>
        <dbReference type="Pfam" id="PF14633"/>
    </source>
</evidence>
<dbReference type="GO" id="GO:0008023">
    <property type="term" value="C:transcription elongation factor complex"/>
    <property type="evidence" value="ECO:0007669"/>
    <property type="project" value="TreeGrafter"/>
</dbReference>
<evidence type="ECO:0000313" key="4">
    <source>
        <dbReference type="EMBL" id="CCC46785.1"/>
    </source>
</evidence>
<dbReference type="SUPFAM" id="SSF53098">
    <property type="entry name" value="Ribonuclease H-like"/>
    <property type="match status" value="1"/>
</dbReference>